<dbReference type="Pfam" id="PF06985">
    <property type="entry name" value="HET"/>
    <property type="match status" value="1"/>
</dbReference>
<dbReference type="Proteomes" id="UP000813385">
    <property type="component" value="Unassembled WGS sequence"/>
</dbReference>
<accession>A0A8K0WYU0</accession>
<protein>
    <submittedName>
        <fullName evidence="3">Heterokaryon incompatibility protein-domain-containing protein</fullName>
    </submittedName>
</protein>
<proteinExistence type="predicted"/>
<evidence type="ECO:0000313" key="3">
    <source>
        <dbReference type="EMBL" id="KAH7347237.1"/>
    </source>
</evidence>
<feature type="domain" description="Heterokaryon incompatibility" evidence="1">
    <location>
        <begin position="22"/>
        <end position="111"/>
    </location>
</feature>
<dbReference type="AlphaFoldDB" id="A0A8K0WYU0"/>
<dbReference type="EMBL" id="JAGPXD010000007">
    <property type="protein sequence ID" value="KAH7347237.1"/>
    <property type="molecule type" value="Genomic_DNA"/>
</dbReference>
<comment type="caution">
    <text evidence="3">The sequence shown here is derived from an EMBL/GenBank/DDBJ whole genome shotgun (WGS) entry which is preliminary data.</text>
</comment>
<organism evidence="3 4">
    <name type="scientific">Plectosphaerella cucumerina</name>
    <dbReference type="NCBI Taxonomy" id="40658"/>
    <lineage>
        <taxon>Eukaryota</taxon>
        <taxon>Fungi</taxon>
        <taxon>Dikarya</taxon>
        <taxon>Ascomycota</taxon>
        <taxon>Pezizomycotina</taxon>
        <taxon>Sordariomycetes</taxon>
        <taxon>Hypocreomycetidae</taxon>
        <taxon>Glomerellales</taxon>
        <taxon>Plectosphaerellaceae</taxon>
        <taxon>Plectosphaerella</taxon>
    </lineage>
</organism>
<reference evidence="3" key="1">
    <citation type="journal article" date="2021" name="Nat. Commun.">
        <title>Genetic determinants of endophytism in the Arabidopsis root mycobiome.</title>
        <authorList>
            <person name="Mesny F."/>
            <person name="Miyauchi S."/>
            <person name="Thiergart T."/>
            <person name="Pickel B."/>
            <person name="Atanasova L."/>
            <person name="Karlsson M."/>
            <person name="Huettel B."/>
            <person name="Barry K.W."/>
            <person name="Haridas S."/>
            <person name="Chen C."/>
            <person name="Bauer D."/>
            <person name="Andreopoulos W."/>
            <person name="Pangilinan J."/>
            <person name="LaButti K."/>
            <person name="Riley R."/>
            <person name="Lipzen A."/>
            <person name="Clum A."/>
            <person name="Drula E."/>
            <person name="Henrissat B."/>
            <person name="Kohler A."/>
            <person name="Grigoriev I.V."/>
            <person name="Martin F.M."/>
            <person name="Hacquard S."/>
        </authorList>
    </citation>
    <scope>NUCLEOTIDE SEQUENCE</scope>
    <source>
        <strain evidence="3">MPI-CAGE-AT-0016</strain>
    </source>
</reference>
<evidence type="ECO:0000259" key="2">
    <source>
        <dbReference type="Pfam" id="PF26640"/>
    </source>
</evidence>
<gene>
    <name evidence="3" type="ORF">B0T11DRAFT_313045</name>
</gene>
<keyword evidence="4" id="KW-1185">Reference proteome</keyword>
<evidence type="ECO:0000313" key="4">
    <source>
        <dbReference type="Proteomes" id="UP000813385"/>
    </source>
</evidence>
<evidence type="ECO:0000259" key="1">
    <source>
        <dbReference type="Pfam" id="PF06985"/>
    </source>
</evidence>
<dbReference type="PANTHER" id="PTHR10622">
    <property type="entry name" value="HET DOMAIN-CONTAINING PROTEIN"/>
    <property type="match status" value="1"/>
</dbReference>
<feature type="domain" description="DUF8212" evidence="2">
    <location>
        <begin position="221"/>
        <end position="244"/>
    </location>
</feature>
<dbReference type="InterPro" id="IPR058525">
    <property type="entry name" value="DUF8212"/>
</dbReference>
<dbReference type="Pfam" id="PF26640">
    <property type="entry name" value="DUF8212"/>
    <property type="match status" value="1"/>
</dbReference>
<dbReference type="PANTHER" id="PTHR10622:SF12">
    <property type="entry name" value="HET DOMAIN-CONTAINING PROTEIN"/>
    <property type="match status" value="1"/>
</dbReference>
<dbReference type="InterPro" id="IPR010730">
    <property type="entry name" value="HET"/>
</dbReference>
<name>A0A8K0WYU0_9PEZI</name>
<sequence>MRLVHTVSLELSDFTLAKPPPYAILSHTWGRDEVTFQDLSARAGSERTFQSKAGYTKIVQTCRLARERGLDYAWIDTCCIDKTSSAELTESINSMFTYYKNAEICFVHLEDLPAGSIDLAPCRWFTRGWTLQELLAPRHHTFYDQGWACIGSKSSHFNVLCKITQIHQEVLTRKTAIRHFSISNRMSWASGRQTTREEDIAYCLLGIFEVNMPLIYGEGQRAFQRLQEEIVKRDNDLSILAWEPERGQKNLSLPVRESRAPEVG</sequence>
<dbReference type="OrthoDB" id="20872at2759"/>